<dbReference type="EMBL" id="LNQP01000110">
    <property type="protein sequence ID" value="KSU86151.1"/>
    <property type="molecule type" value="Genomic_DNA"/>
</dbReference>
<sequence>MYRPTVRYHDIYRRYVDSLFKATTLDRNQIFRLALFTAAHNPDFITLLKEYKRKDVPLPSPQWSHFMDGLWLETDVEIEEVGRRVNDNPKGARASSNDSEVFGTPGISESISQSNFAPNESTYITPSAREQHRRQQQRSRSERKIPPIRLSNGGIKLDLR</sequence>
<comment type="caution">
    <text evidence="2">The sequence shown here is derived from an EMBL/GenBank/DDBJ whole genome shotgun (WGS) entry which is preliminary data.</text>
</comment>
<evidence type="ECO:0000313" key="2">
    <source>
        <dbReference type="EMBL" id="KSU86151.1"/>
    </source>
</evidence>
<feature type="compositionally biased region" description="Polar residues" evidence="1">
    <location>
        <begin position="107"/>
        <end position="125"/>
    </location>
</feature>
<evidence type="ECO:0000313" key="3">
    <source>
        <dbReference type="Proteomes" id="UP000053681"/>
    </source>
</evidence>
<organism evidence="2 3">
    <name type="scientific">Priestia veravalensis</name>
    <dbReference type="NCBI Taxonomy" id="1414648"/>
    <lineage>
        <taxon>Bacteria</taxon>
        <taxon>Bacillati</taxon>
        <taxon>Bacillota</taxon>
        <taxon>Bacilli</taxon>
        <taxon>Bacillales</taxon>
        <taxon>Bacillaceae</taxon>
        <taxon>Priestia</taxon>
    </lineage>
</organism>
<accession>A0A0V8JGF8</accession>
<protein>
    <submittedName>
        <fullName evidence="2">Uncharacterized protein</fullName>
    </submittedName>
</protein>
<evidence type="ECO:0000256" key="1">
    <source>
        <dbReference type="SAM" id="MobiDB-lite"/>
    </source>
</evidence>
<name>A0A0V8JGF8_9BACI</name>
<keyword evidence="3" id="KW-1185">Reference proteome</keyword>
<dbReference type="Proteomes" id="UP000053681">
    <property type="component" value="Unassembled WGS sequence"/>
</dbReference>
<feature type="region of interest" description="Disordered" evidence="1">
    <location>
        <begin position="82"/>
        <end position="160"/>
    </location>
</feature>
<reference evidence="2 3" key="1">
    <citation type="submission" date="2015-11" db="EMBL/GenBank/DDBJ databases">
        <title>Bacillus caseinolyticus sp nov.</title>
        <authorList>
            <person name="Dastager S.G."/>
            <person name="Mawlankar R."/>
        </authorList>
    </citation>
    <scope>NUCLEOTIDE SEQUENCE [LARGE SCALE GENOMIC DNA]</scope>
    <source>
        <strain evidence="2 3">SGD-V-76</strain>
    </source>
</reference>
<gene>
    <name evidence="2" type="ORF">AS180_20205</name>
</gene>
<dbReference type="AlphaFoldDB" id="A0A0V8JGF8"/>
<dbReference type="RefSeq" id="WP_025909647.1">
    <property type="nucleotide sequence ID" value="NZ_KQ758724.1"/>
</dbReference>
<proteinExistence type="predicted"/>